<accession>A0A5J4KZK4</accession>
<reference evidence="2" key="1">
    <citation type="submission" date="2019-10" db="EMBL/GenBank/DDBJ databases">
        <title>Metagenomic sequencing of thiosulfate-disproportionating enrichment culture.</title>
        <authorList>
            <person name="Umezawa K."/>
            <person name="Kojima H."/>
            <person name="Fukui M."/>
        </authorList>
    </citation>
    <scope>NUCLEOTIDE SEQUENCE</scope>
    <source>
        <strain evidence="2">45J</strain>
    </source>
</reference>
<evidence type="ECO:0000259" key="1">
    <source>
        <dbReference type="Pfam" id="PF13115"/>
    </source>
</evidence>
<dbReference type="AlphaFoldDB" id="A0A5J4KZK4"/>
<dbReference type="Pfam" id="PF13115">
    <property type="entry name" value="YtkA"/>
    <property type="match status" value="1"/>
</dbReference>
<name>A0A5J4KZK4_9ZZZZ</name>
<gene>
    <name evidence="2" type="ORF">A45J_0188</name>
</gene>
<sequence length="131" mass="14352">MNMKKLAVSTLILLLVAGIAYAKDYEVKKKAGEYDVTAKIDKNPPVVGDNNITVEIKDASGKYVTDAKVKVEYSMPAMPGMPAMNYKTNAELKGNEYNAKMNLSMSGPWNIAIKITRGSKTTTVKFNVDAR</sequence>
<dbReference type="InterPro" id="IPR032693">
    <property type="entry name" value="YtkA-like_dom"/>
</dbReference>
<protein>
    <recommendedName>
        <fullName evidence="1">YtkA-like domain-containing protein</fullName>
    </recommendedName>
</protein>
<organism evidence="2">
    <name type="scientific">hot springs metagenome</name>
    <dbReference type="NCBI Taxonomy" id="433727"/>
    <lineage>
        <taxon>unclassified sequences</taxon>
        <taxon>metagenomes</taxon>
        <taxon>ecological metagenomes</taxon>
    </lineage>
</organism>
<dbReference type="EMBL" id="BLAB01000001">
    <property type="protein sequence ID" value="GER92472.1"/>
    <property type="molecule type" value="Genomic_DNA"/>
</dbReference>
<evidence type="ECO:0000313" key="2">
    <source>
        <dbReference type="EMBL" id="GER92472.1"/>
    </source>
</evidence>
<proteinExistence type="predicted"/>
<feature type="domain" description="YtkA-like" evidence="1">
    <location>
        <begin position="29"/>
        <end position="113"/>
    </location>
</feature>
<comment type="caution">
    <text evidence="2">The sequence shown here is derived from an EMBL/GenBank/DDBJ whole genome shotgun (WGS) entry which is preliminary data.</text>
</comment>